<keyword evidence="1" id="KW-1133">Transmembrane helix</keyword>
<feature type="transmembrane region" description="Helical" evidence="1">
    <location>
        <begin position="51"/>
        <end position="73"/>
    </location>
</feature>
<dbReference type="EMBL" id="JAHGAW010000001">
    <property type="protein sequence ID" value="MBT2185413.1"/>
    <property type="molecule type" value="Genomic_DNA"/>
</dbReference>
<dbReference type="Gene3D" id="1.20.1300.10">
    <property type="entry name" value="Fumarate reductase/succinate dehydrogenase, transmembrane subunit"/>
    <property type="match status" value="1"/>
</dbReference>
<feature type="transmembrane region" description="Helical" evidence="1">
    <location>
        <begin position="321"/>
        <end position="340"/>
    </location>
</feature>
<feature type="transmembrane region" description="Helical" evidence="1">
    <location>
        <begin position="289"/>
        <end position="309"/>
    </location>
</feature>
<keyword evidence="1" id="KW-0812">Transmembrane</keyword>
<dbReference type="RefSeq" id="WP_214621172.1">
    <property type="nucleotide sequence ID" value="NZ_JAHGAW010000001.1"/>
</dbReference>
<keyword evidence="3" id="KW-1185">Reference proteome</keyword>
<feature type="transmembrane region" description="Helical" evidence="1">
    <location>
        <begin position="240"/>
        <end position="259"/>
    </location>
</feature>
<organism evidence="2 3">
    <name type="scientific">Sphingobium nicotianae</name>
    <dbReference type="NCBI Taxonomy" id="2782607"/>
    <lineage>
        <taxon>Bacteria</taxon>
        <taxon>Pseudomonadati</taxon>
        <taxon>Pseudomonadota</taxon>
        <taxon>Alphaproteobacteria</taxon>
        <taxon>Sphingomonadales</taxon>
        <taxon>Sphingomonadaceae</taxon>
        <taxon>Sphingobium</taxon>
    </lineage>
</organism>
<dbReference type="InterPro" id="IPR034804">
    <property type="entry name" value="SQR/QFR_C/D"/>
</dbReference>
<dbReference type="Proteomes" id="UP001138757">
    <property type="component" value="Unassembled WGS sequence"/>
</dbReference>
<keyword evidence="1" id="KW-0472">Membrane</keyword>
<feature type="transmembrane region" description="Helical" evidence="1">
    <location>
        <begin position="157"/>
        <end position="179"/>
    </location>
</feature>
<comment type="caution">
    <text evidence="2">The sequence shown here is derived from an EMBL/GenBank/DDBJ whole genome shotgun (WGS) entry which is preliminary data.</text>
</comment>
<dbReference type="SUPFAM" id="SSF81343">
    <property type="entry name" value="Fumarate reductase respiratory complex transmembrane subunits"/>
    <property type="match status" value="1"/>
</dbReference>
<evidence type="ECO:0000256" key="1">
    <source>
        <dbReference type="SAM" id="Phobius"/>
    </source>
</evidence>
<sequence>MLEGSVQEEMAHMRSGRIVPTPMLPWLPVATALAYPWVLRLFHAAIASATYGVAPALCLAAAFALPLSCILIAWRYSSGASDACLLRVRRTAFAALAAPPLFVLVGVLSGLLHSPIKDVWVWSLLWLVVGITATITRAEPKREPSSGTIGRTRVLHGISASIILLFIGFHLFNHLTGLLGPDVHARVMAFGRVAYRSHAIEPVLVALLLFQIASGARLAWRWSVGPLDFARTVQIGSGAYLAAFILTHLNSAIVSARWVHGIKTDWAWAAGAPDGLLIDAWNTRLVPHYALGVFFVITHLFCGLRIVMLAHGVRTSTADRVWKIGLLCAGTVSLLITAALCGLRI</sequence>
<evidence type="ECO:0000313" key="3">
    <source>
        <dbReference type="Proteomes" id="UP001138757"/>
    </source>
</evidence>
<dbReference type="GO" id="GO:0016020">
    <property type="term" value="C:membrane"/>
    <property type="evidence" value="ECO:0007669"/>
    <property type="project" value="InterPro"/>
</dbReference>
<reference evidence="2" key="1">
    <citation type="submission" date="2021-05" db="EMBL/GenBank/DDBJ databases">
        <title>Genome of Sphingobium sp. strain.</title>
        <authorList>
            <person name="Fan R."/>
        </authorList>
    </citation>
    <scope>NUCLEOTIDE SEQUENCE</scope>
    <source>
        <strain evidence="2">H33</strain>
    </source>
</reference>
<evidence type="ECO:0000313" key="2">
    <source>
        <dbReference type="EMBL" id="MBT2185413.1"/>
    </source>
</evidence>
<feature type="transmembrane region" description="Helical" evidence="1">
    <location>
        <begin position="93"/>
        <end position="113"/>
    </location>
</feature>
<name>A0A9X1AJ58_9SPHN</name>
<feature type="transmembrane region" description="Helical" evidence="1">
    <location>
        <begin position="119"/>
        <end position="136"/>
    </location>
</feature>
<gene>
    <name evidence="2" type="ORF">KK488_00435</name>
</gene>
<accession>A0A9X1AJ58</accession>
<evidence type="ECO:0008006" key="4">
    <source>
        <dbReference type="Google" id="ProtNLM"/>
    </source>
</evidence>
<feature type="transmembrane region" description="Helical" evidence="1">
    <location>
        <begin position="21"/>
        <end position="39"/>
    </location>
</feature>
<proteinExistence type="predicted"/>
<feature type="transmembrane region" description="Helical" evidence="1">
    <location>
        <begin position="199"/>
        <end position="220"/>
    </location>
</feature>
<protein>
    <recommendedName>
        <fullName evidence="4">Succinate dehydrogenase</fullName>
    </recommendedName>
</protein>
<dbReference type="AlphaFoldDB" id="A0A9X1AJ58"/>